<dbReference type="Proteomes" id="UP000187429">
    <property type="component" value="Unassembled WGS sequence"/>
</dbReference>
<dbReference type="AlphaFoldDB" id="A0A1R1Y6Z2"/>
<proteinExistence type="predicted"/>
<organism evidence="1 2">
    <name type="scientific">Smittium culicis</name>
    <dbReference type="NCBI Taxonomy" id="133412"/>
    <lineage>
        <taxon>Eukaryota</taxon>
        <taxon>Fungi</taxon>
        <taxon>Fungi incertae sedis</taxon>
        <taxon>Zoopagomycota</taxon>
        <taxon>Kickxellomycotina</taxon>
        <taxon>Harpellomycetes</taxon>
        <taxon>Harpellales</taxon>
        <taxon>Legeriomycetaceae</taxon>
        <taxon>Smittium</taxon>
    </lineage>
</organism>
<sequence length="120" mass="13568">MKLFAEIKDFFFFDFDVSGIVVSRGIKEGAGVLFVVVYDIVTGELVGDVVADHEGRQADDTVDWDGLLLHPVLGEFACGFGRHIIKLLFGMGWGEDEVMSSFLTILRRSEKRWIFNVFLF</sequence>
<gene>
    <name evidence="1" type="ORF">AYI69_g5302</name>
</gene>
<keyword evidence="2" id="KW-1185">Reference proteome</keyword>
<dbReference type="EMBL" id="LSSM01002198">
    <property type="protein sequence ID" value="OMJ22678.1"/>
    <property type="molecule type" value="Genomic_DNA"/>
</dbReference>
<evidence type="ECO:0000313" key="2">
    <source>
        <dbReference type="Proteomes" id="UP000187429"/>
    </source>
</evidence>
<comment type="caution">
    <text evidence="1">The sequence shown here is derived from an EMBL/GenBank/DDBJ whole genome shotgun (WGS) entry which is preliminary data.</text>
</comment>
<name>A0A1R1Y6Z2_9FUNG</name>
<evidence type="ECO:0000313" key="1">
    <source>
        <dbReference type="EMBL" id="OMJ22678.1"/>
    </source>
</evidence>
<reference evidence="2" key="1">
    <citation type="submission" date="2017-01" db="EMBL/GenBank/DDBJ databases">
        <authorList>
            <person name="Wang Y."/>
            <person name="White M."/>
            <person name="Kvist S."/>
            <person name="Moncalvo J.-M."/>
        </authorList>
    </citation>
    <scope>NUCLEOTIDE SEQUENCE [LARGE SCALE GENOMIC DNA]</scope>
    <source>
        <strain evidence="2">ID-206-W2</strain>
    </source>
</reference>
<protein>
    <submittedName>
        <fullName evidence="1">Uncharacterized protein</fullName>
    </submittedName>
</protein>
<accession>A0A1R1Y6Z2</accession>